<sequence>MDDGLTVKAKAVLAVEEPGEGGGMVERTGWKFLGVLGITLLWNLLEGEVLELCPEDLSTTSTSSQYSSSLPSASGSVLKFAVHLILFTTPSVLILEMGTSELEEICLPSIGMGPPALVQLAISLFLEPVTNTRYQYHNQSRKSPYLQLKYPEVPSWVGSKWREEAIYQCEPNQLRMPEPQIADSGGTEGEDSVSLVSLELMTRDYGRRRIQAVRLCTSRVWGHNSFYGLLKVLNVGLQGPLRPKSTIQNLPFSSGEVTFLDGPGPPSMGPGHINKN</sequence>
<accession>A0A9Q3HCR1</accession>
<proteinExistence type="predicted"/>
<evidence type="ECO:0000313" key="1">
    <source>
        <dbReference type="EMBL" id="MBW0499976.1"/>
    </source>
</evidence>
<dbReference type="AlphaFoldDB" id="A0A9Q3HCR1"/>
<comment type="caution">
    <text evidence="1">The sequence shown here is derived from an EMBL/GenBank/DDBJ whole genome shotgun (WGS) entry which is preliminary data.</text>
</comment>
<organism evidence="1 2">
    <name type="scientific">Austropuccinia psidii MF-1</name>
    <dbReference type="NCBI Taxonomy" id="1389203"/>
    <lineage>
        <taxon>Eukaryota</taxon>
        <taxon>Fungi</taxon>
        <taxon>Dikarya</taxon>
        <taxon>Basidiomycota</taxon>
        <taxon>Pucciniomycotina</taxon>
        <taxon>Pucciniomycetes</taxon>
        <taxon>Pucciniales</taxon>
        <taxon>Sphaerophragmiaceae</taxon>
        <taxon>Austropuccinia</taxon>
    </lineage>
</organism>
<dbReference type="EMBL" id="AVOT02015569">
    <property type="protein sequence ID" value="MBW0499976.1"/>
    <property type="molecule type" value="Genomic_DNA"/>
</dbReference>
<protein>
    <submittedName>
        <fullName evidence="1">Uncharacterized protein</fullName>
    </submittedName>
</protein>
<dbReference type="Proteomes" id="UP000765509">
    <property type="component" value="Unassembled WGS sequence"/>
</dbReference>
<keyword evidence="2" id="KW-1185">Reference proteome</keyword>
<name>A0A9Q3HCR1_9BASI</name>
<reference evidence="1" key="1">
    <citation type="submission" date="2021-03" db="EMBL/GenBank/DDBJ databases">
        <title>Draft genome sequence of rust myrtle Austropuccinia psidii MF-1, a brazilian biotype.</title>
        <authorList>
            <person name="Quecine M.C."/>
            <person name="Pachon D.M.R."/>
            <person name="Bonatelli M.L."/>
            <person name="Correr F.H."/>
            <person name="Franceschini L.M."/>
            <person name="Leite T.F."/>
            <person name="Margarido G.R.A."/>
            <person name="Almeida C.A."/>
            <person name="Ferrarezi J.A."/>
            <person name="Labate C.A."/>
        </authorList>
    </citation>
    <scope>NUCLEOTIDE SEQUENCE</scope>
    <source>
        <strain evidence="1">MF-1</strain>
    </source>
</reference>
<evidence type="ECO:0000313" key="2">
    <source>
        <dbReference type="Proteomes" id="UP000765509"/>
    </source>
</evidence>
<gene>
    <name evidence="1" type="ORF">O181_039691</name>
</gene>